<dbReference type="AlphaFoldDB" id="A0A6G1SC30"/>
<dbReference type="PANTHER" id="PTHR12959:SF11">
    <property type="entry name" value="GPI TRANSAMIDASE COMPONENT PIG-T"/>
    <property type="match status" value="1"/>
</dbReference>
<keyword evidence="2" id="KW-1133">Transmembrane helix</keyword>
<proteinExistence type="predicted"/>
<keyword evidence="2" id="KW-0472">Membrane</keyword>
<dbReference type="Pfam" id="PF04113">
    <property type="entry name" value="Gpi16"/>
    <property type="match status" value="2"/>
</dbReference>
<dbReference type="GO" id="GO:0042765">
    <property type="term" value="C:GPI-anchor transamidase complex"/>
    <property type="evidence" value="ECO:0007669"/>
    <property type="project" value="InterPro"/>
</dbReference>
<sequence length="636" mass="71374">MAMLISNREKLPITLSAFLFSILFWSHTFNCQQQERHQQAISDEFHEDLYLTPLPDGKLFAHFQFKTLYRKDIKSLRWENKIEIFPLSVVDLVATTDLQELHFSLTKGNWNYKDWGYPVRSSPPGAQIQAKFSQHNENLNRSWRRLVNSLAGKFCASLMSADHTVLVEPKLSLTSQFSQATGSSSNLSSSNDAPGLGPGGRQTNSERFLYSNLPEEILCTQNLTPWKKLLPCYSNSGIASLLNAVNLLKSSHSSLSIDMEPKKCVDEDGDPIDGCDQVQLTQSISVVFNPLLQFEGRQSWSLAKIFGNKLQRQCQLASHSEIHVDISDPSQRDKFYPQGYRVYSLRLNSGLVKQYAAFNLSSILSGGDLPGNSFNTGVKQDRLFKRQAYSSRQSVPISLRTHIAGLGTADGTIVATVSSSLNDPIRVTYMDAIPYFMRVYLHTLTIRTSSGQELKPNKLNFVLSQEETPTLIEFSFIIPANSEVQISYDFERAFLAHNKFKPGANRGTLLGSSMIIVPIRPLLNHLVMPLCTRFGRLSVAGSVTDTSSNTTTVQLIGLDDNVLRIYSKPLLVILPMPDFSMPYNVLCLVTTVLVSAFGPIYNMTTRKPVIQITKQSKKQQRSDVVEEEYEVEKKNE</sequence>
<dbReference type="EMBL" id="GGYP01003158">
    <property type="protein sequence ID" value="MDE47929.1"/>
    <property type="molecule type" value="Transcribed_RNA"/>
</dbReference>
<dbReference type="InterPro" id="IPR007245">
    <property type="entry name" value="PIG-T"/>
</dbReference>
<keyword evidence="2" id="KW-0812">Transmembrane</keyword>
<feature type="transmembrane region" description="Helical" evidence="2">
    <location>
        <begin position="581"/>
        <end position="601"/>
    </location>
</feature>
<gene>
    <name evidence="3" type="primary">Pigt</name>
    <name evidence="3" type="ORF">g.12188</name>
</gene>
<reference evidence="3" key="1">
    <citation type="submission" date="2018-10" db="EMBL/GenBank/DDBJ databases">
        <title>Transcriptome assembly of Aceria tosichella (Wheat curl mite) Type 2.</title>
        <authorList>
            <person name="Scully E.D."/>
            <person name="Geib S.M."/>
            <person name="Palmer N.A."/>
            <person name="Gupta A.K."/>
            <person name="Sarath G."/>
            <person name="Tatineni S."/>
        </authorList>
    </citation>
    <scope>NUCLEOTIDE SEQUENCE</scope>
    <source>
        <strain evidence="3">LincolnNE</strain>
    </source>
</reference>
<evidence type="ECO:0000313" key="3">
    <source>
        <dbReference type="EMBL" id="MDE47929.1"/>
    </source>
</evidence>
<dbReference type="PANTHER" id="PTHR12959">
    <property type="entry name" value="GPI TRANSAMIDASE COMPONENT PIG-T-RELATED"/>
    <property type="match status" value="1"/>
</dbReference>
<protein>
    <submittedName>
        <fullName evidence="3">GPI transamidase component PIG-T</fullName>
    </submittedName>
</protein>
<dbReference type="GO" id="GO:0016255">
    <property type="term" value="P:attachment of GPI anchor to protein"/>
    <property type="evidence" value="ECO:0007669"/>
    <property type="project" value="InterPro"/>
</dbReference>
<feature type="region of interest" description="Disordered" evidence="1">
    <location>
        <begin position="181"/>
        <end position="205"/>
    </location>
</feature>
<organism evidence="3">
    <name type="scientific">Aceria tosichella</name>
    <name type="common">wheat curl mite</name>
    <dbReference type="NCBI Taxonomy" id="561515"/>
    <lineage>
        <taxon>Eukaryota</taxon>
        <taxon>Metazoa</taxon>
        <taxon>Ecdysozoa</taxon>
        <taxon>Arthropoda</taxon>
        <taxon>Chelicerata</taxon>
        <taxon>Arachnida</taxon>
        <taxon>Acari</taxon>
        <taxon>Acariformes</taxon>
        <taxon>Trombidiformes</taxon>
        <taxon>Prostigmata</taxon>
        <taxon>Eupodina</taxon>
        <taxon>Eriophyoidea</taxon>
        <taxon>Eriophyidae</taxon>
        <taxon>Eriophyinae</taxon>
        <taxon>Aceriini</taxon>
        <taxon>Aceria</taxon>
    </lineage>
</organism>
<evidence type="ECO:0000256" key="2">
    <source>
        <dbReference type="SAM" id="Phobius"/>
    </source>
</evidence>
<accession>A0A6G1SC30</accession>
<evidence type="ECO:0000256" key="1">
    <source>
        <dbReference type="SAM" id="MobiDB-lite"/>
    </source>
</evidence>
<name>A0A6G1SC30_9ACAR</name>